<dbReference type="AlphaFoldDB" id="A0AAV5L828"/>
<gene>
    <name evidence="4" type="ORF">SLEP1_g41773</name>
</gene>
<dbReference type="PANTHER" id="PTHR33913:SF1">
    <property type="entry name" value="DRBM DOMAIN-CONTAINING PROTEIN"/>
    <property type="match status" value="1"/>
</dbReference>
<feature type="compositionally biased region" description="Basic and acidic residues" evidence="1">
    <location>
        <begin position="322"/>
        <end position="347"/>
    </location>
</feature>
<reference evidence="4 5" key="1">
    <citation type="journal article" date="2021" name="Commun. Biol.">
        <title>The genome of Shorea leprosula (Dipterocarpaceae) highlights the ecological relevance of drought in aseasonal tropical rainforests.</title>
        <authorList>
            <person name="Ng K.K.S."/>
            <person name="Kobayashi M.J."/>
            <person name="Fawcett J.A."/>
            <person name="Hatakeyama M."/>
            <person name="Paape T."/>
            <person name="Ng C.H."/>
            <person name="Ang C.C."/>
            <person name="Tnah L.H."/>
            <person name="Lee C.T."/>
            <person name="Nishiyama T."/>
            <person name="Sese J."/>
            <person name="O'Brien M.J."/>
            <person name="Copetti D."/>
            <person name="Mohd Noor M.I."/>
            <person name="Ong R.C."/>
            <person name="Putra M."/>
            <person name="Sireger I.Z."/>
            <person name="Indrioko S."/>
            <person name="Kosugi Y."/>
            <person name="Izuno A."/>
            <person name="Isagi Y."/>
            <person name="Lee S.L."/>
            <person name="Shimizu K.K."/>
        </authorList>
    </citation>
    <scope>NUCLEOTIDE SEQUENCE [LARGE SCALE GENOMIC DNA]</scope>
    <source>
        <strain evidence="4">214</strain>
    </source>
</reference>
<dbReference type="EMBL" id="BPVZ01000099">
    <property type="protein sequence ID" value="GKV33243.1"/>
    <property type="molecule type" value="Genomic_DNA"/>
</dbReference>
<dbReference type="PANTHER" id="PTHR33913">
    <property type="entry name" value="ALEURONE LAYER MORPHOGENESIS PROTEIN"/>
    <property type="match status" value="1"/>
</dbReference>
<feature type="region of interest" description="Disordered" evidence="1">
    <location>
        <begin position="319"/>
        <end position="347"/>
    </location>
</feature>
<evidence type="ECO:0000256" key="1">
    <source>
        <dbReference type="SAM" id="MobiDB-lite"/>
    </source>
</evidence>
<accession>A0AAV5L828</accession>
<dbReference type="Proteomes" id="UP001054252">
    <property type="component" value="Unassembled WGS sequence"/>
</dbReference>
<dbReference type="InterPro" id="IPR057237">
    <property type="entry name" value="DUF7915"/>
</dbReference>
<evidence type="ECO:0000259" key="2">
    <source>
        <dbReference type="Pfam" id="PF25500"/>
    </source>
</evidence>
<sequence length="453" mass="51000">MGKSQVCSTEDAVHALLDYLVEPLLPPAESTKQRTPSESQQLLVAKQMRAVVLLYNYYHRKRHLQLEHLGFEQFCKLAVVLKPNLMAHMNLMKSYNDTELSTLNKQLSPVEKEIMEACDISMCLDALTDVPMMKEWPISKVSVLLVDSRKENCFMKFGSITKGVWSIIEKDVNLSSHSPEGNLEATHTNKRKRVTKRPLTDQVGDDKIGFQKVAFLAVKETTGISQSDLTIMESHIVYSMSKEKTATCFYIMQCTQPSFNHVIEMPILDAIDRLQGPLIRKSSNQWITTSVVEYFHVLPYAQVIRECFLRKAFADNLQDQSSGERERELDLNSSERGERQCDLESHTDGDGYRCQINSGIVEAAETGASIESTTQNVNHRHCTNGFSDVISSPHNMDVDDSAGVHWECKATIEDINRRVELNPQQIVNPCKESDLSVTNEGAKVGLLSLSLSP</sequence>
<evidence type="ECO:0000313" key="5">
    <source>
        <dbReference type="Proteomes" id="UP001054252"/>
    </source>
</evidence>
<protein>
    <submittedName>
        <fullName evidence="4">Uncharacterized protein</fullName>
    </submittedName>
</protein>
<feature type="domain" description="DUF7913" evidence="2">
    <location>
        <begin position="5"/>
        <end position="125"/>
    </location>
</feature>
<dbReference type="Pfam" id="PF25502">
    <property type="entry name" value="DUF7915"/>
    <property type="match status" value="1"/>
</dbReference>
<proteinExistence type="predicted"/>
<evidence type="ECO:0000313" key="4">
    <source>
        <dbReference type="EMBL" id="GKV33243.1"/>
    </source>
</evidence>
<name>A0AAV5L828_9ROSI</name>
<evidence type="ECO:0000259" key="3">
    <source>
        <dbReference type="Pfam" id="PF25502"/>
    </source>
</evidence>
<dbReference type="Pfam" id="PF25500">
    <property type="entry name" value="DUF7913"/>
    <property type="match status" value="1"/>
</dbReference>
<organism evidence="4 5">
    <name type="scientific">Rubroshorea leprosula</name>
    <dbReference type="NCBI Taxonomy" id="152421"/>
    <lineage>
        <taxon>Eukaryota</taxon>
        <taxon>Viridiplantae</taxon>
        <taxon>Streptophyta</taxon>
        <taxon>Embryophyta</taxon>
        <taxon>Tracheophyta</taxon>
        <taxon>Spermatophyta</taxon>
        <taxon>Magnoliopsida</taxon>
        <taxon>eudicotyledons</taxon>
        <taxon>Gunneridae</taxon>
        <taxon>Pentapetalae</taxon>
        <taxon>rosids</taxon>
        <taxon>malvids</taxon>
        <taxon>Malvales</taxon>
        <taxon>Dipterocarpaceae</taxon>
        <taxon>Rubroshorea</taxon>
    </lineage>
</organism>
<comment type="caution">
    <text evidence="4">The sequence shown here is derived from an EMBL/GenBank/DDBJ whole genome shotgun (WGS) entry which is preliminary data.</text>
</comment>
<dbReference type="InterPro" id="IPR057235">
    <property type="entry name" value="DUF7913"/>
</dbReference>
<keyword evidence="5" id="KW-1185">Reference proteome</keyword>
<feature type="domain" description="DUF7915" evidence="3">
    <location>
        <begin position="161"/>
        <end position="310"/>
    </location>
</feature>